<feature type="domain" description="5'-Nucleotidase C-terminal" evidence="4">
    <location>
        <begin position="335"/>
        <end position="458"/>
    </location>
</feature>
<dbReference type="PANTHER" id="PTHR11575:SF24">
    <property type="entry name" value="5'-NUCLEOTIDASE"/>
    <property type="match status" value="1"/>
</dbReference>
<dbReference type="GO" id="GO:0008768">
    <property type="term" value="F:UDP-sugar diphosphatase activity"/>
    <property type="evidence" value="ECO:0007669"/>
    <property type="project" value="TreeGrafter"/>
</dbReference>
<dbReference type="GO" id="GO:0008253">
    <property type="term" value="F:5'-nucleotidase activity"/>
    <property type="evidence" value="ECO:0007669"/>
    <property type="project" value="TreeGrafter"/>
</dbReference>
<dbReference type="GO" id="GO:0000166">
    <property type="term" value="F:nucleotide binding"/>
    <property type="evidence" value="ECO:0007669"/>
    <property type="project" value="UniProtKB-KW"/>
</dbReference>
<dbReference type="Proteomes" id="UP000199513">
    <property type="component" value="Unassembled WGS sequence"/>
</dbReference>
<feature type="domain" description="Calcineurin-like phosphoesterase" evidence="3">
    <location>
        <begin position="30"/>
        <end position="242"/>
    </location>
</feature>
<dbReference type="PANTHER" id="PTHR11575">
    <property type="entry name" value="5'-NUCLEOTIDASE-RELATED"/>
    <property type="match status" value="1"/>
</dbReference>
<dbReference type="GO" id="GO:0009166">
    <property type="term" value="P:nucleotide catabolic process"/>
    <property type="evidence" value="ECO:0007669"/>
    <property type="project" value="InterPro"/>
</dbReference>
<gene>
    <name evidence="5" type="ORF">SAMN04488541_1001209</name>
</gene>
<dbReference type="Gene3D" id="3.60.21.10">
    <property type="match status" value="1"/>
</dbReference>
<dbReference type="InterPro" id="IPR004843">
    <property type="entry name" value="Calcineurin-like_PHP"/>
</dbReference>
<accession>A0A1I2AL02</accession>
<keyword evidence="6" id="KW-1185">Reference proteome</keyword>
<keyword evidence="2" id="KW-0547">Nucleotide-binding</keyword>
<name>A0A1I2AL02_9BACT</name>
<dbReference type="GO" id="GO:0030288">
    <property type="term" value="C:outer membrane-bounded periplasmic space"/>
    <property type="evidence" value="ECO:0007669"/>
    <property type="project" value="TreeGrafter"/>
</dbReference>
<comment type="similarity">
    <text evidence="2">Belongs to the 5'-nucleotidase family.</text>
</comment>
<evidence type="ECO:0000259" key="3">
    <source>
        <dbReference type="Pfam" id="PF00149"/>
    </source>
</evidence>
<dbReference type="AlphaFoldDB" id="A0A1I2AL02"/>
<sequence>MKVLKKIHLFLFLLLLSWNVSGQNTQEVVFLQLNDVYEIAPLSNGTVGGMARVATLYKQLKAQNPHTFMVLAGDFLNPSVIGTLKYEGKNIKGKQMVEVMNVMGIDYVTFGNHEFDLEMSELQERLNESTFQWVIANAKYKTANAPISPFFREKNGQKEFFPNHTTIHAGKVKIGLIGLMLAVDKPFVQMENQFDRALEEYNLLKDQTDFTVALTHQSIEEDRELAQKIPQLALIIGGHEHDNMDVKVGNVRICKADANAKTAYIHRFVFDLDTKNLTITSELKKIDNAIPDDPATAKVVDKWLVIADQSIRAIGLNPTQELMEAKEPLDGLESSVRTKHTNLTTLIAKAMLRACPQSLASVYNGGSIRVDDKLEGKITEYDVLRILPFGGQIVEVEMKGSLLKKVLETGRNNQGKGGFLHYDNIKAKKKKWKIGKKKIKEQEYYRIAITDFLMTGQEANLDFLTGQNPEIRQIIRPNINDKNDLRNDIRRAVVEFMRKQK</sequence>
<dbReference type="Pfam" id="PF02872">
    <property type="entry name" value="5_nucleotid_C"/>
    <property type="match status" value="1"/>
</dbReference>
<dbReference type="STRING" id="1003.SAMN04488541_1001209"/>
<evidence type="ECO:0000256" key="1">
    <source>
        <dbReference type="ARBA" id="ARBA00022729"/>
    </source>
</evidence>
<evidence type="ECO:0000313" key="6">
    <source>
        <dbReference type="Proteomes" id="UP000199513"/>
    </source>
</evidence>
<dbReference type="EMBL" id="FONY01000001">
    <property type="protein sequence ID" value="SFE44397.1"/>
    <property type="molecule type" value="Genomic_DNA"/>
</dbReference>
<proteinExistence type="inferred from homology"/>
<dbReference type="PRINTS" id="PR01607">
    <property type="entry name" value="APYRASEFAMLY"/>
</dbReference>
<dbReference type="Pfam" id="PF00149">
    <property type="entry name" value="Metallophos"/>
    <property type="match status" value="1"/>
</dbReference>
<keyword evidence="1 2" id="KW-0732">Signal</keyword>
<keyword evidence="2" id="KW-0378">Hydrolase</keyword>
<protein>
    <submittedName>
        <fullName evidence="5">2',3'-cyclic-nucleotide 2'-phosphodiesterase/5'-or 3'-nucleotidase, 5'-nucleotidase family</fullName>
    </submittedName>
</protein>
<evidence type="ECO:0000259" key="4">
    <source>
        <dbReference type="Pfam" id="PF02872"/>
    </source>
</evidence>
<dbReference type="InterPro" id="IPR029052">
    <property type="entry name" value="Metallo-depent_PP-like"/>
</dbReference>
<organism evidence="5 6">
    <name type="scientific">Thermoflexibacter ruber</name>
    <dbReference type="NCBI Taxonomy" id="1003"/>
    <lineage>
        <taxon>Bacteria</taxon>
        <taxon>Pseudomonadati</taxon>
        <taxon>Bacteroidota</taxon>
        <taxon>Cytophagia</taxon>
        <taxon>Cytophagales</taxon>
        <taxon>Thermoflexibacteraceae</taxon>
        <taxon>Thermoflexibacter</taxon>
    </lineage>
</organism>
<reference evidence="5 6" key="1">
    <citation type="submission" date="2016-10" db="EMBL/GenBank/DDBJ databases">
        <authorList>
            <person name="de Groot N.N."/>
        </authorList>
    </citation>
    <scope>NUCLEOTIDE SEQUENCE [LARGE SCALE GENOMIC DNA]</scope>
    <source>
        <strain>GEY</strain>
        <strain evidence="6">DSM 9560</strain>
    </source>
</reference>
<dbReference type="SUPFAM" id="SSF56300">
    <property type="entry name" value="Metallo-dependent phosphatases"/>
    <property type="match status" value="1"/>
</dbReference>
<dbReference type="InterPro" id="IPR036907">
    <property type="entry name" value="5'-Nucleotdase_C_sf"/>
</dbReference>
<dbReference type="Gene3D" id="3.90.780.10">
    <property type="entry name" value="5'-Nucleotidase, C-terminal domain"/>
    <property type="match status" value="1"/>
</dbReference>
<dbReference type="InterPro" id="IPR006179">
    <property type="entry name" value="5_nucleotidase/apyrase"/>
</dbReference>
<feature type="chain" id="PRO_5011328139" evidence="2">
    <location>
        <begin position="23"/>
        <end position="501"/>
    </location>
</feature>
<dbReference type="SUPFAM" id="SSF55816">
    <property type="entry name" value="5'-nucleotidase (syn. UDP-sugar hydrolase), C-terminal domain"/>
    <property type="match status" value="1"/>
</dbReference>
<dbReference type="InterPro" id="IPR008334">
    <property type="entry name" value="5'-Nucleotdase_C"/>
</dbReference>
<evidence type="ECO:0000313" key="5">
    <source>
        <dbReference type="EMBL" id="SFE44397.1"/>
    </source>
</evidence>
<feature type="signal peptide" evidence="2">
    <location>
        <begin position="1"/>
        <end position="22"/>
    </location>
</feature>
<evidence type="ECO:0000256" key="2">
    <source>
        <dbReference type="RuleBase" id="RU362119"/>
    </source>
</evidence>